<keyword evidence="3" id="KW-1185">Reference proteome</keyword>
<evidence type="ECO:0000313" key="3">
    <source>
        <dbReference type="Proteomes" id="UP000277204"/>
    </source>
</evidence>
<dbReference type="EMBL" id="UZAI01004353">
    <property type="protein sequence ID" value="VDO85794.1"/>
    <property type="molecule type" value="Genomic_DNA"/>
</dbReference>
<dbReference type="AlphaFoldDB" id="A0A3P7ZP02"/>
<gene>
    <name evidence="2" type="ORF">SMRZ_LOCUS9316</name>
</gene>
<evidence type="ECO:0000256" key="1">
    <source>
        <dbReference type="SAM" id="MobiDB-lite"/>
    </source>
</evidence>
<feature type="region of interest" description="Disordered" evidence="1">
    <location>
        <begin position="27"/>
        <end position="49"/>
    </location>
</feature>
<feature type="compositionally biased region" description="Basic and acidic residues" evidence="1">
    <location>
        <begin position="35"/>
        <end position="49"/>
    </location>
</feature>
<sequence>MRTNFDSVPQLGFDKTTLTSLKKSSMSKCVDGSEDPNKRILHDRITSKT</sequence>
<name>A0A3P7ZP02_9TREM</name>
<proteinExistence type="predicted"/>
<accession>A0A3P7ZP02</accession>
<dbReference type="Proteomes" id="UP000277204">
    <property type="component" value="Unassembled WGS sequence"/>
</dbReference>
<evidence type="ECO:0000313" key="2">
    <source>
        <dbReference type="EMBL" id="VDO85794.1"/>
    </source>
</evidence>
<reference evidence="2 3" key="1">
    <citation type="submission" date="2018-11" db="EMBL/GenBank/DDBJ databases">
        <authorList>
            <consortium name="Pathogen Informatics"/>
        </authorList>
    </citation>
    <scope>NUCLEOTIDE SEQUENCE [LARGE SCALE GENOMIC DNA]</scope>
    <source>
        <strain evidence="2 3">Zambia</strain>
    </source>
</reference>
<organism evidence="2 3">
    <name type="scientific">Schistosoma margrebowiei</name>
    <dbReference type="NCBI Taxonomy" id="48269"/>
    <lineage>
        <taxon>Eukaryota</taxon>
        <taxon>Metazoa</taxon>
        <taxon>Spiralia</taxon>
        <taxon>Lophotrochozoa</taxon>
        <taxon>Platyhelminthes</taxon>
        <taxon>Trematoda</taxon>
        <taxon>Digenea</taxon>
        <taxon>Strigeidida</taxon>
        <taxon>Schistosomatoidea</taxon>
        <taxon>Schistosomatidae</taxon>
        <taxon>Schistosoma</taxon>
    </lineage>
</organism>
<protein>
    <submittedName>
        <fullName evidence="2">Uncharacterized protein</fullName>
    </submittedName>
</protein>